<dbReference type="GO" id="GO:0003677">
    <property type="term" value="F:DNA binding"/>
    <property type="evidence" value="ECO:0007669"/>
    <property type="project" value="InterPro"/>
</dbReference>
<gene>
    <name evidence="5" type="ORF">HU230_35990</name>
</gene>
<comment type="similarity">
    <text evidence="1">Belongs to the 'phage' integrase family.</text>
</comment>
<dbReference type="Gene3D" id="1.10.443.10">
    <property type="entry name" value="Intergrase catalytic core"/>
    <property type="match status" value="1"/>
</dbReference>
<dbReference type="InterPro" id="IPR038488">
    <property type="entry name" value="Integrase_DNA-bd_sf"/>
</dbReference>
<dbReference type="PANTHER" id="PTHR30629:SF2">
    <property type="entry name" value="PROPHAGE INTEGRASE INTS-RELATED"/>
    <property type="match status" value="1"/>
</dbReference>
<evidence type="ECO:0000256" key="2">
    <source>
        <dbReference type="ARBA" id="ARBA00022908"/>
    </source>
</evidence>
<dbReference type="AlphaFoldDB" id="A0A973WTR3"/>
<accession>A0A973WTR3</accession>
<evidence type="ECO:0000256" key="3">
    <source>
        <dbReference type="ARBA" id="ARBA00023172"/>
    </source>
</evidence>
<dbReference type="SUPFAM" id="SSF56349">
    <property type="entry name" value="DNA breaking-rejoining enzymes"/>
    <property type="match status" value="1"/>
</dbReference>
<dbReference type="EMBL" id="JABWSX010000001">
    <property type="protein sequence ID" value="NVL10959.1"/>
    <property type="molecule type" value="Genomic_DNA"/>
</dbReference>
<protein>
    <submittedName>
        <fullName evidence="5">Integrase family protein</fullName>
    </submittedName>
</protein>
<dbReference type="Gene3D" id="3.30.160.390">
    <property type="entry name" value="Integrase, DNA-binding domain"/>
    <property type="match status" value="1"/>
</dbReference>
<dbReference type="PANTHER" id="PTHR30629">
    <property type="entry name" value="PROPHAGE INTEGRASE"/>
    <property type="match status" value="1"/>
</dbReference>
<keyword evidence="3" id="KW-0233">DNA recombination</keyword>
<reference evidence="5" key="1">
    <citation type="submission" date="2020-06" db="EMBL/GenBank/DDBJ databases">
        <title>Whole Genome Sequence of Bradyrhizobium sp. Strain 66S1MB.</title>
        <authorList>
            <person name="Bromfield E."/>
            <person name="Cloutier S."/>
        </authorList>
    </citation>
    <scope>NUCLEOTIDE SEQUENCE</scope>
    <source>
        <strain evidence="5">66S1MB</strain>
    </source>
</reference>
<dbReference type="RefSeq" id="WP_176533989.1">
    <property type="nucleotide sequence ID" value="NZ_CP088022.1"/>
</dbReference>
<dbReference type="GO" id="GO:0006310">
    <property type="term" value="P:DNA recombination"/>
    <property type="evidence" value="ECO:0007669"/>
    <property type="project" value="UniProtKB-KW"/>
</dbReference>
<dbReference type="InterPro" id="IPR050808">
    <property type="entry name" value="Phage_Integrase"/>
</dbReference>
<dbReference type="GO" id="GO:0015074">
    <property type="term" value="P:DNA integration"/>
    <property type="evidence" value="ECO:0007669"/>
    <property type="project" value="UniProtKB-KW"/>
</dbReference>
<dbReference type="InterPro" id="IPR011010">
    <property type="entry name" value="DNA_brk_join_enz"/>
</dbReference>
<sequence>MRDHLLPTDKTGDNVHPSLMREPGRHCDGGGLYLEVAAPGQASWMYRYKAGWRSIGSANGYSIREARETAAKLWQAARRGEDPFALLATLRAPKFAEKPKGKLFSDALAEYLAAKSPHWAASNRARELRRYEFLFDQIPDFTALRLPEIDQDAKNKALATWDGQTKARRDVGFYIEAVIRYAETGKLRVVKVADEQEHHEAMPWRDVPAFYGRIAKLNSDDAHALRFTILTGARTDEVIGAEYKGKETKAPATWREIKEVDGVVTWVVPKDRMKGKRTHHVPLSPAAVSLLGKRRADDVPLFSVSSQNAMLDTLKTNDGNGFTVHGFRSSFSDWVIDATSYGADLADMCIAHLTRGKVRAAYQRSPQLEKRREIMAAWSDFVCGGQI</sequence>
<keyword evidence="2" id="KW-0229">DNA integration</keyword>
<evidence type="ECO:0000256" key="1">
    <source>
        <dbReference type="ARBA" id="ARBA00008857"/>
    </source>
</evidence>
<dbReference type="InterPro" id="IPR013762">
    <property type="entry name" value="Integrase-like_cat_sf"/>
</dbReference>
<dbReference type="Pfam" id="PF13356">
    <property type="entry name" value="Arm-DNA-bind_3"/>
    <property type="match status" value="1"/>
</dbReference>
<evidence type="ECO:0000259" key="4">
    <source>
        <dbReference type="Pfam" id="PF13356"/>
    </source>
</evidence>
<comment type="caution">
    <text evidence="5">The sequence shown here is derived from an EMBL/GenBank/DDBJ whole genome shotgun (WGS) entry which is preliminary data.</text>
</comment>
<dbReference type="InterPro" id="IPR025166">
    <property type="entry name" value="Integrase_DNA_bind_dom"/>
</dbReference>
<feature type="domain" description="Integrase DNA-binding" evidence="4">
    <location>
        <begin position="25"/>
        <end position="84"/>
    </location>
</feature>
<evidence type="ECO:0000313" key="5">
    <source>
        <dbReference type="EMBL" id="NVL10959.1"/>
    </source>
</evidence>
<organism evidence="5">
    <name type="scientific">Bradyrhizobium quebecense</name>
    <dbReference type="NCBI Taxonomy" id="2748629"/>
    <lineage>
        <taxon>Bacteria</taxon>
        <taxon>Pseudomonadati</taxon>
        <taxon>Pseudomonadota</taxon>
        <taxon>Alphaproteobacteria</taxon>
        <taxon>Hyphomicrobiales</taxon>
        <taxon>Nitrobacteraceae</taxon>
        <taxon>Bradyrhizobium</taxon>
    </lineage>
</organism>
<name>A0A973WTR3_9BRAD</name>
<proteinExistence type="inferred from homology"/>